<sequence length="155" mass="17811">MPQDSAETLMEHLSNLISKQNDPVNGPSIDEQIARFHRQEAELRNLVQELAASREEERKQIDAISESCQQQVAAIERLLEQTDELISMNLKSSREYGTSKLIAGRGKRSRRASLGLYISFAEPPPLRNRPMIREACFEHLLYNISRRLQQSRHQA</sequence>
<evidence type="ECO:0000313" key="2">
    <source>
        <dbReference type="EMBL" id="RDL36890.1"/>
    </source>
</evidence>
<accession>A0A370TMY0</accession>
<name>A0A370TMY0_9HELO</name>
<organism evidence="2 3">
    <name type="scientific">Venustampulla echinocandica</name>
    <dbReference type="NCBI Taxonomy" id="2656787"/>
    <lineage>
        <taxon>Eukaryota</taxon>
        <taxon>Fungi</taxon>
        <taxon>Dikarya</taxon>
        <taxon>Ascomycota</taxon>
        <taxon>Pezizomycotina</taxon>
        <taxon>Leotiomycetes</taxon>
        <taxon>Helotiales</taxon>
        <taxon>Pleuroascaceae</taxon>
        <taxon>Venustampulla</taxon>
    </lineage>
</organism>
<dbReference type="GeneID" id="43599091"/>
<proteinExistence type="predicted"/>
<reference evidence="2 3" key="1">
    <citation type="journal article" date="2018" name="IMA Fungus">
        <title>IMA Genome-F 9: Draft genome sequence of Annulohypoxylon stygium, Aspergillus mulundensis, Berkeleyomyces basicola (syn. Thielaviopsis basicola), Ceratocystis smalleyi, two Cercospora beticola strains, Coleophoma cylindrospora, Fusarium fracticaudum, Phialophora cf. hyalina, and Morchella septimelata.</title>
        <authorList>
            <person name="Wingfield B.D."/>
            <person name="Bills G.F."/>
            <person name="Dong Y."/>
            <person name="Huang W."/>
            <person name="Nel W.J."/>
            <person name="Swalarsk-Parry B.S."/>
            <person name="Vaghefi N."/>
            <person name="Wilken P.M."/>
            <person name="An Z."/>
            <person name="de Beer Z.W."/>
            <person name="De Vos L."/>
            <person name="Chen L."/>
            <person name="Duong T.A."/>
            <person name="Gao Y."/>
            <person name="Hammerbacher A."/>
            <person name="Kikkert J.R."/>
            <person name="Li Y."/>
            <person name="Li H."/>
            <person name="Li K."/>
            <person name="Li Q."/>
            <person name="Liu X."/>
            <person name="Ma X."/>
            <person name="Naidoo K."/>
            <person name="Pethybridge S.J."/>
            <person name="Sun J."/>
            <person name="Steenkamp E.T."/>
            <person name="van der Nest M.A."/>
            <person name="van Wyk S."/>
            <person name="Wingfield M.J."/>
            <person name="Xiong C."/>
            <person name="Yue Q."/>
            <person name="Zhang X."/>
        </authorList>
    </citation>
    <scope>NUCLEOTIDE SEQUENCE [LARGE SCALE GENOMIC DNA]</scope>
    <source>
        <strain evidence="2 3">BP 5553</strain>
    </source>
</reference>
<evidence type="ECO:0000256" key="1">
    <source>
        <dbReference type="SAM" id="Coils"/>
    </source>
</evidence>
<dbReference type="EMBL" id="NPIC01000004">
    <property type="protein sequence ID" value="RDL36890.1"/>
    <property type="molecule type" value="Genomic_DNA"/>
</dbReference>
<gene>
    <name evidence="2" type="ORF">BP5553_06242</name>
</gene>
<dbReference type="AlphaFoldDB" id="A0A370TMY0"/>
<feature type="coiled-coil region" evidence="1">
    <location>
        <begin position="29"/>
        <end position="67"/>
    </location>
</feature>
<keyword evidence="1" id="KW-0175">Coiled coil</keyword>
<evidence type="ECO:0000313" key="3">
    <source>
        <dbReference type="Proteomes" id="UP000254866"/>
    </source>
</evidence>
<dbReference type="Proteomes" id="UP000254866">
    <property type="component" value="Unassembled WGS sequence"/>
</dbReference>
<dbReference type="RefSeq" id="XP_031869546.1">
    <property type="nucleotide sequence ID" value="XM_032014865.1"/>
</dbReference>
<keyword evidence="3" id="KW-1185">Reference proteome</keyword>
<comment type="caution">
    <text evidence="2">The sequence shown here is derived from an EMBL/GenBank/DDBJ whole genome shotgun (WGS) entry which is preliminary data.</text>
</comment>
<protein>
    <submittedName>
        <fullName evidence="2">Uncharacterized protein</fullName>
    </submittedName>
</protein>